<dbReference type="PRINTS" id="PR00722">
    <property type="entry name" value="CHYMOTRYPSIN"/>
</dbReference>
<evidence type="ECO:0000259" key="4">
    <source>
        <dbReference type="PROSITE" id="PS51208"/>
    </source>
</evidence>
<dbReference type="InterPro" id="IPR036709">
    <property type="entry name" value="Autotransporte_beta_dom_sf"/>
</dbReference>
<dbReference type="PANTHER" id="PTHR15462">
    <property type="entry name" value="SERINE PROTEASE"/>
    <property type="match status" value="1"/>
</dbReference>
<dbReference type="EMBL" id="JBBBDM010000001">
    <property type="protein sequence ID" value="MEI5685862.1"/>
    <property type="molecule type" value="Genomic_DNA"/>
</dbReference>
<keyword evidence="1 2" id="KW-0732">Signal</keyword>
<dbReference type="PROSITE" id="PS51208">
    <property type="entry name" value="AUTOTRANSPORTER"/>
    <property type="match status" value="1"/>
</dbReference>
<dbReference type="InterPro" id="IPR001254">
    <property type="entry name" value="Trypsin_dom"/>
</dbReference>
<dbReference type="PANTHER" id="PTHR15462:SF8">
    <property type="entry name" value="SERINE PROTEASE"/>
    <property type="match status" value="1"/>
</dbReference>
<dbReference type="PROSITE" id="PS50240">
    <property type="entry name" value="TRYPSIN_DOM"/>
    <property type="match status" value="1"/>
</dbReference>
<evidence type="ECO:0000256" key="1">
    <source>
        <dbReference type="ARBA" id="ARBA00022729"/>
    </source>
</evidence>
<dbReference type="SMART" id="SM00869">
    <property type="entry name" value="Autotransporter"/>
    <property type="match status" value="1"/>
</dbReference>
<evidence type="ECO:0000259" key="3">
    <source>
        <dbReference type="PROSITE" id="PS50240"/>
    </source>
</evidence>
<evidence type="ECO:0000313" key="6">
    <source>
        <dbReference type="Proteomes" id="UP001367771"/>
    </source>
</evidence>
<dbReference type="SUPFAM" id="SSF103515">
    <property type="entry name" value="Autotransporter"/>
    <property type="match status" value="1"/>
</dbReference>
<dbReference type="InterPro" id="IPR043504">
    <property type="entry name" value="Peptidase_S1_PA_chymotrypsin"/>
</dbReference>
<comment type="caution">
    <text evidence="5">The sequence shown here is derived from an EMBL/GenBank/DDBJ whole genome shotgun (WGS) entry which is preliminary data.</text>
</comment>
<gene>
    <name evidence="5" type="ORF">V8201_02090</name>
</gene>
<accession>A0ABU8GYC8</accession>
<dbReference type="InterPro" id="IPR001314">
    <property type="entry name" value="Peptidase_S1A"/>
</dbReference>
<feature type="chain" id="PRO_5047299591" evidence="2">
    <location>
        <begin position="30"/>
        <end position="1138"/>
    </location>
</feature>
<name>A0ABU8GYC8_9SPHN</name>
<protein>
    <submittedName>
        <fullName evidence="5">Autotransporter domain-containing protein</fullName>
    </submittedName>
</protein>
<evidence type="ECO:0000313" key="5">
    <source>
        <dbReference type="EMBL" id="MEI5685862.1"/>
    </source>
</evidence>
<keyword evidence="6" id="KW-1185">Reference proteome</keyword>
<feature type="domain" description="Peptidase S1" evidence="3">
    <location>
        <begin position="80"/>
        <end position="376"/>
    </location>
</feature>
<dbReference type="Gene3D" id="2.40.128.130">
    <property type="entry name" value="Autotransporter beta-domain"/>
    <property type="match status" value="1"/>
</dbReference>
<dbReference type="Gene3D" id="2.40.10.10">
    <property type="entry name" value="Trypsin-like serine proteases"/>
    <property type="match status" value="1"/>
</dbReference>
<dbReference type="RefSeq" id="WP_336544351.1">
    <property type="nucleotide sequence ID" value="NZ_JBBBDM010000001.1"/>
</dbReference>
<feature type="domain" description="Autotransporter" evidence="4">
    <location>
        <begin position="861"/>
        <end position="1138"/>
    </location>
</feature>
<proteinExistence type="predicted"/>
<sequence>MSHTPLRRLSRYVLLASTAMILTPVAAQAQARTSDLLDGLKTAAPIAAPAAREVLLQPPHAQPQIVISDPGTPKSDLDQGVNGVGQMIIDQTPTDQNYKYIYMCTGTLINPRTVLFAAHCVNEAPDGTAMNPWNYGTAAGQLPIGFGFEANTRPGVQNWLYGGHATNADNHFYNVSQVVYNSQSLAFGMNKNFMQADIALATTDTPVPDVPTWTLLFSPLPAPAAIDDTTGTGYHVTVTGYGKNGTGTTGSTGAIDFRRRVAENYIGVLGSIDDFYYGLFGGNAGFPANLYQLDFDDPTRKAPGDYNLFKDKALPHEGLTASGDSGGPLILDQTFKRGGTNLSTVIGVLSGSYTFSGQKSAGYGTTSFYQPLYLYWDYIVANNPYRYVGAVAGDGKWSDASHWVTRLDPAYQIIADGQLVNGVPTTPGLGTANDTQNKFGQVCDQEPRIGYDQCYDLHTGVTYIDGKPVAATQQGEADGGRAAGTWIGAPSSAADARTAALPTPTLANGLPGATGFVPDNIDPDAATQRSGRYFDVTLAAAGTTMLDTAATVDQFTISGDAAKLAITRAGSLTSLIAVNQYSGTVSVDGQLSTPGDYFLLQGLLTGSGRINTPYLTSVAGLIAPGTLGTIGTLTIGGNLILASGSRVLIDVGPNGTSDRIAVVGTGADDGFAALGGRVGLAPVAGHILRYNDRYTIVTATGGVIGQFDGVVPISAILKPELLYSDTAVQAHVVAGSYASVVANTPIQTAFAGLLDRDRGQYAKLAGLYGVLDLQNAATIRTTLEGLAPRTTPLVQGMGIVATDNVARYYRQHLGAIDARQPLSGTLTMTGQPLQFAALMARDLPMAQATASDATTTVRENVLPENVNVFIAGGYVDGSSRSLRDASPAGGRDSFDGFYVVSGIETKVSDTSVLGFGFGFTKLDGTTGGVAQHAVGELFQGTLFGKAQGSRGQLLDAQVSAGVFQASTRRSVALAGIGETLRSRDDAFALSAEVGVGQQFDLAGLQVGPRLAARVSHIGFTPTVETGGDGALRFDRYSLDSAQARAGVQIAGGEAIKPFGSVYYVHDFEDRPGVFTANFIGGTPSAAFRLASQDHDWVELTAGLSYTTDRVTLSLSADTTALRRDVRNQAYHGAVTFKF</sequence>
<dbReference type="Pfam" id="PF03797">
    <property type="entry name" value="Autotransporter"/>
    <property type="match status" value="1"/>
</dbReference>
<organism evidence="5 6">
    <name type="scientific">Sphingomonas kyungheensis</name>
    <dbReference type="NCBI Taxonomy" id="1069987"/>
    <lineage>
        <taxon>Bacteria</taxon>
        <taxon>Pseudomonadati</taxon>
        <taxon>Pseudomonadota</taxon>
        <taxon>Alphaproteobacteria</taxon>
        <taxon>Sphingomonadales</taxon>
        <taxon>Sphingomonadaceae</taxon>
        <taxon>Sphingomonas</taxon>
    </lineage>
</organism>
<dbReference type="SUPFAM" id="SSF50494">
    <property type="entry name" value="Trypsin-like serine proteases"/>
    <property type="match status" value="1"/>
</dbReference>
<dbReference type="InterPro" id="IPR050966">
    <property type="entry name" value="Glutamyl_endopeptidase"/>
</dbReference>
<dbReference type="SMART" id="SM00020">
    <property type="entry name" value="Tryp_SPc"/>
    <property type="match status" value="1"/>
</dbReference>
<feature type="signal peptide" evidence="2">
    <location>
        <begin position="1"/>
        <end position="29"/>
    </location>
</feature>
<dbReference type="Proteomes" id="UP001367771">
    <property type="component" value="Unassembled WGS sequence"/>
</dbReference>
<dbReference type="InterPro" id="IPR005546">
    <property type="entry name" value="Autotransporte_beta"/>
</dbReference>
<reference evidence="5 6" key="1">
    <citation type="journal article" date="2013" name="Int. J. Syst. Evol. Microbiol.">
        <title>Sphingomonas kyungheensis sp. nov., a bacterium with ginsenoside-converting activity isolated from soil of a ginseng field.</title>
        <authorList>
            <person name="Son H.M."/>
            <person name="Yang J.E."/>
            <person name="Park Y."/>
            <person name="Han C.K."/>
            <person name="Kim S.G."/>
            <person name="Kook M."/>
            <person name="Yi T.H."/>
        </authorList>
    </citation>
    <scope>NUCLEOTIDE SEQUENCE [LARGE SCALE GENOMIC DNA]</scope>
    <source>
        <strain evidence="5 6">LMG 26582</strain>
    </source>
</reference>
<dbReference type="InterPro" id="IPR009003">
    <property type="entry name" value="Peptidase_S1_PA"/>
</dbReference>
<evidence type="ECO:0000256" key="2">
    <source>
        <dbReference type="SAM" id="SignalP"/>
    </source>
</evidence>